<proteinExistence type="predicted"/>
<dbReference type="EMBL" id="LJIJ01000261">
    <property type="protein sequence ID" value="ODM99703.1"/>
    <property type="molecule type" value="Genomic_DNA"/>
</dbReference>
<keyword evidence="4 8" id="KW-0863">Zinc-finger</keyword>
<evidence type="ECO:0000256" key="5">
    <source>
        <dbReference type="ARBA" id="ARBA00022833"/>
    </source>
</evidence>
<sequence>SAVTSTEAVISDSSDNADLLDFCFLCSRQFFHERVEDYGTERIKDEEVLETFFEELGPVDRSLLQCCPACKALCKTLIRTKAALSSLIDEITKLLLRSRKVSYLLSKSRVVSRLFQSSNSSLPPCETSTSYLQQPLSQINFHKDVSSTANNSTCFPTQFDLQFDSSNKTVGDSLDLGLSQPKPSVIKKSPPRKPDKRTLASKMLPINSNSEFSLILNESIMNSVSDNACDVSENEKALQNANKQINISSQFESAQQPFISPISKNKPGQSEHKHCNFLQKSSKKLSSNLQMTTFKEISNNDAGKLASPQRKPEKERTAEVLVNQPIQLLEMDKVAEDIKSKHKAVPSPKYKNEESFVSNAPSKNETEEPSKPTKVHKCDICDKSFQTGRNLRNHLSAHSQERKYICEVCGVSYRHKVGLEAHVAIHNGEPKFQCEICNKIFTQKSGLQRHSALHTGKHQFQCDLCGKQFLHHSSFSSHKLIHEGTKNFACAYCDLNFKTKWHLERHTRVHTGEKSFQCGLCEKSFAAKYNLTQHLKSHENTASRHQCPKCPKTFTRKFKMNLHFNQIHA</sequence>
<keyword evidence="3" id="KW-0677">Repeat</keyword>
<dbReference type="SMART" id="SM00355">
    <property type="entry name" value="ZnF_C2H2"/>
    <property type="match status" value="7"/>
</dbReference>
<dbReference type="Pfam" id="PF13912">
    <property type="entry name" value="zf-C2H2_6"/>
    <property type="match status" value="1"/>
</dbReference>
<evidence type="ECO:0000256" key="8">
    <source>
        <dbReference type="PROSITE-ProRule" id="PRU00042"/>
    </source>
</evidence>
<evidence type="ECO:0000256" key="9">
    <source>
        <dbReference type="SAM" id="MobiDB-lite"/>
    </source>
</evidence>
<evidence type="ECO:0000259" key="10">
    <source>
        <dbReference type="PROSITE" id="PS50157"/>
    </source>
</evidence>
<dbReference type="PANTHER" id="PTHR16515">
    <property type="entry name" value="PR DOMAIN ZINC FINGER PROTEIN"/>
    <property type="match status" value="1"/>
</dbReference>
<feature type="domain" description="C2H2-type" evidence="10">
    <location>
        <begin position="404"/>
        <end position="431"/>
    </location>
</feature>
<dbReference type="OrthoDB" id="6077919at2759"/>
<evidence type="ECO:0000256" key="1">
    <source>
        <dbReference type="ARBA" id="ARBA00004123"/>
    </source>
</evidence>
<feature type="region of interest" description="Disordered" evidence="9">
    <location>
        <begin position="172"/>
        <end position="197"/>
    </location>
</feature>
<dbReference type="FunFam" id="3.30.160.60:FF:000202">
    <property type="entry name" value="Zinc finger protein 574"/>
    <property type="match status" value="1"/>
</dbReference>
<dbReference type="PROSITE" id="PS50157">
    <property type="entry name" value="ZINC_FINGER_C2H2_2"/>
    <property type="match status" value="7"/>
</dbReference>
<comment type="subcellular location">
    <subcellularLocation>
        <location evidence="1">Nucleus</location>
    </subcellularLocation>
</comment>
<dbReference type="GO" id="GO:0003677">
    <property type="term" value="F:DNA binding"/>
    <property type="evidence" value="ECO:0007669"/>
    <property type="project" value="UniProtKB-KW"/>
</dbReference>
<evidence type="ECO:0000256" key="2">
    <source>
        <dbReference type="ARBA" id="ARBA00022723"/>
    </source>
</evidence>
<dbReference type="InterPro" id="IPR036236">
    <property type="entry name" value="Znf_C2H2_sf"/>
</dbReference>
<evidence type="ECO:0000256" key="3">
    <source>
        <dbReference type="ARBA" id="ARBA00022737"/>
    </source>
</evidence>
<dbReference type="SUPFAM" id="SSF57667">
    <property type="entry name" value="beta-beta-alpha zinc fingers"/>
    <property type="match status" value="3"/>
</dbReference>
<dbReference type="GO" id="GO:0010468">
    <property type="term" value="P:regulation of gene expression"/>
    <property type="evidence" value="ECO:0007669"/>
    <property type="project" value="TreeGrafter"/>
</dbReference>
<dbReference type="GO" id="GO:0032502">
    <property type="term" value="P:developmental process"/>
    <property type="evidence" value="ECO:0007669"/>
    <property type="project" value="UniProtKB-ARBA"/>
</dbReference>
<dbReference type="Proteomes" id="UP000094527">
    <property type="component" value="Unassembled WGS sequence"/>
</dbReference>
<evidence type="ECO:0000256" key="6">
    <source>
        <dbReference type="ARBA" id="ARBA00023125"/>
    </source>
</evidence>
<feature type="domain" description="C2H2-type" evidence="10">
    <location>
        <begin position="432"/>
        <end position="459"/>
    </location>
</feature>
<evidence type="ECO:0000313" key="12">
    <source>
        <dbReference type="Proteomes" id="UP000094527"/>
    </source>
</evidence>
<keyword evidence="2" id="KW-0479">Metal-binding</keyword>
<gene>
    <name evidence="11" type="ORF">Ocin01_06973</name>
</gene>
<dbReference type="AlphaFoldDB" id="A0A1D2N347"/>
<keyword evidence="12" id="KW-1185">Reference proteome</keyword>
<feature type="domain" description="C2H2-type" evidence="10">
    <location>
        <begin position="488"/>
        <end position="515"/>
    </location>
</feature>
<keyword evidence="7" id="KW-0539">Nucleus</keyword>
<dbReference type="PANTHER" id="PTHR16515:SF49">
    <property type="entry name" value="GASTRULA ZINC FINGER PROTEIN XLCGF49.1-LIKE-RELATED"/>
    <property type="match status" value="1"/>
</dbReference>
<keyword evidence="6" id="KW-0238">DNA-binding</keyword>
<reference evidence="11 12" key="1">
    <citation type="journal article" date="2016" name="Genome Biol. Evol.">
        <title>Gene Family Evolution Reflects Adaptation to Soil Environmental Stressors in the Genome of the Collembolan Orchesella cincta.</title>
        <authorList>
            <person name="Faddeeva-Vakhrusheva A."/>
            <person name="Derks M.F."/>
            <person name="Anvar S.Y."/>
            <person name="Agamennone V."/>
            <person name="Suring W."/>
            <person name="Smit S."/>
            <person name="van Straalen N.M."/>
            <person name="Roelofs D."/>
        </authorList>
    </citation>
    <scope>NUCLEOTIDE SEQUENCE [LARGE SCALE GENOMIC DNA]</scope>
    <source>
        <tissue evidence="11">Mixed pool</tissue>
    </source>
</reference>
<name>A0A1D2N347_ORCCI</name>
<feature type="domain" description="C2H2-type" evidence="10">
    <location>
        <begin position="460"/>
        <end position="487"/>
    </location>
</feature>
<dbReference type="InterPro" id="IPR050331">
    <property type="entry name" value="Zinc_finger"/>
</dbReference>
<feature type="domain" description="C2H2-type" evidence="10">
    <location>
        <begin position="376"/>
        <end position="403"/>
    </location>
</feature>
<dbReference type="GO" id="GO:0008270">
    <property type="term" value="F:zinc ion binding"/>
    <property type="evidence" value="ECO:0007669"/>
    <property type="project" value="UniProtKB-KW"/>
</dbReference>
<feature type="region of interest" description="Disordered" evidence="9">
    <location>
        <begin position="340"/>
        <end position="373"/>
    </location>
</feature>
<dbReference type="GO" id="GO:0005634">
    <property type="term" value="C:nucleus"/>
    <property type="evidence" value="ECO:0007669"/>
    <property type="project" value="UniProtKB-SubCell"/>
</dbReference>
<evidence type="ECO:0000256" key="7">
    <source>
        <dbReference type="ARBA" id="ARBA00023242"/>
    </source>
</evidence>
<dbReference type="OMA" id="WPSCTMR"/>
<feature type="domain" description="C2H2-type" evidence="10">
    <location>
        <begin position="545"/>
        <end position="569"/>
    </location>
</feature>
<feature type="non-terminal residue" evidence="11">
    <location>
        <position position="1"/>
    </location>
</feature>
<feature type="domain" description="C2H2-type" evidence="10">
    <location>
        <begin position="516"/>
        <end position="543"/>
    </location>
</feature>
<organism evidence="11 12">
    <name type="scientific">Orchesella cincta</name>
    <name type="common">Springtail</name>
    <name type="synonym">Podura cincta</name>
    <dbReference type="NCBI Taxonomy" id="48709"/>
    <lineage>
        <taxon>Eukaryota</taxon>
        <taxon>Metazoa</taxon>
        <taxon>Ecdysozoa</taxon>
        <taxon>Arthropoda</taxon>
        <taxon>Hexapoda</taxon>
        <taxon>Collembola</taxon>
        <taxon>Entomobryomorpha</taxon>
        <taxon>Entomobryoidea</taxon>
        <taxon>Orchesellidae</taxon>
        <taxon>Orchesellinae</taxon>
        <taxon>Orchesella</taxon>
    </lineage>
</organism>
<accession>A0A1D2N347</accession>
<evidence type="ECO:0000313" key="11">
    <source>
        <dbReference type="EMBL" id="ODM99703.1"/>
    </source>
</evidence>
<dbReference type="Pfam" id="PF00096">
    <property type="entry name" value="zf-C2H2"/>
    <property type="match status" value="5"/>
</dbReference>
<dbReference type="STRING" id="48709.A0A1D2N347"/>
<dbReference type="InterPro" id="IPR013087">
    <property type="entry name" value="Znf_C2H2_type"/>
</dbReference>
<dbReference type="FunFam" id="3.30.160.60:FF:000100">
    <property type="entry name" value="Zinc finger 45-like"/>
    <property type="match status" value="1"/>
</dbReference>
<feature type="compositionally biased region" description="Basic and acidic residues" evidence="9">
    <location>
        <begin position="364"/>
        <end position="373"/>
    </location>
</feature>
<comment type="caution">
    <text evidence="11">The sequence shown here is derived from an EMBL/GenBank/DDBJ whole genome shotgun (WGS) entry which is preliminary data.</text>
</comment>
<evidence type="ECO:0000256" key="4">
    <source>
        <dbReference type="ARBA" id="ARBA00022771"/>
    </source>
</evidence>
<dbReference type="PROSITE" id="PS00028">
    <property type="entry name" value="ZINC_FINGER_C2H2_1"/>
    <property type="match status" value="7"/>
</dbReference>
<dbReference type="Gene3D" id="3.30.160.60">
    <property type="entry name" value="Classic Zinc Finger"/>
    <property type="match status" value="5"/>
</dbReference>
<protein>
    <submittedName>
        <fullName evidence="11">Putative zinc finger protein</fullName>
    </submittedName>
</protein>
<keyword evidence="5" id="KW-0862">Zinc</keyword>